<accession>A0A813FCW3</accession>
<protein>
    <submittedName>
        <fullName evidence="2">Uncharacterized protein</fullName>
    </submittedName>
</protein>
<evidence type="ECO:0000256" key="1">
    <source>
        <dbReference type="SAM" id="MobiDB-lite"/>
    </source>
</evidence>
<reference evidence="2" key="1">
    <citation type="submission" date="2021-02" db="EMBL/GenBank/DDBJ databases">
        <authorList>
            <person name="Dougan E. K."/>
            <person name="Rhodes N."/>
            <person name="Thang M."/>
            <person name="Chan C."/>
        </authorList>
    </citation>
    <scope>NUCLEOTIDE SEQUENCE</scope>
</reference>
<dbReference type="AlphaFoldDB" id="A0A813FCW3"/>
<sequence>MQPWANTIGGRPPATKRAKKEGPGTVADPPYTALLVLTAKQVMHNSAHVREHDAALQHVIILPAAHPVCESLQLCGRQYATDAKNKSPTEHGSPHLHMWAALISVLGNLTNLDETQRTQLTVHAQAMVSPQKLAQCVFVCKLSKAWIRDNFKFTISFAPSMEALADLVCTVLPRMEQF</sequence>
<keyword evidence="3" id="KW-1185">Reference proteome</keyword>
<dbReference type="Proteomes" id="UP000654075">
    <property type="component" value="Unassembled WGS sequence"/>
</dbReference>
<evidence type="ECO:0000313" key="2">
    <source>
        <dbReference type="EMBL" id="CAE8609695.1"/>
    </source>
</evidence>
<gene>
    <name evidence="2" type="ORF">PGLA1383_LOCUS27521</name>
</gene>
<comment type="caution">
    <text evidence="2">The sequence shown here is derived from an EMBL/GenBank/DDBJ whole genome shotgun (WGS) entry which is preliminary data.</text>
</comment>
<dbReference type="EMBL" id="CAJNNV010024383">
    <property type="protein sequence ID" value="CAE8609695.1"/>
    <property type="molecule type" value="Genomic_DNA"/>
</dbReference>
<proteinExistence type="predicted"/>
<evidence type="ECO:0000313" key="3">
    <source>
        <dbReference type="Proteomes" id="UP000654075"/>
    </source>
</evidence>
<feature type="region of interest" description="Disordered" evidence="1">
    <location>
        <begin position="1"/>
        <end position="26"/>
    </location>
</feature>
<organism evidence="2 3">
    <name type="scientific">Polarella glacialis</name>
    <name type="common">Dinoflagellate</name>
    <dbReference type="NCBI Taxonomy" id="89957"/>
    <lineage>
        <taxon>Eukaryota</taxon>
        <taxon>Sar</taxon>
        <taxon>Alveolata</taxon>
        <taxon>Dinophyceae</taxon>
        <taxon>Suessiales</taxon>
        <taxon>Suessiaceae</taxon>
        <taxon>Polarella</taxon>
    </lineage>
</organism>
<name>A0A813FCW3_POLGL</name>